<keyword evidence="2" id="KW-0812">Transmembrane</keyword>
<dbReference type="AlphaFoldDB" id="A0A067QEI6"/>
<evidence type="ECO:0000256" key="2">
    <source>
        <dbReference type="SAM" id="Phobius"/>
    </source>
</evidence>
<dbReference type="InParanoid" id="A0A067QEI6"/>
<dbReference type="EMBL" id="KL197709">
    <property type="protein sequence ID" value="KDQ64595.1"/>
    <property type="molecule type" value="Genomic_DNA"/>
</dbReference>
<protein>
    <submittedName>
        <fullName evidence="3">Uncharacterized protein</fullName>
    </submittedName>
</protein>
<organism evidence="3 4">
    <name type="scientific">Jaapia argillacea MUCL 33604</name>
    <dbReference type="NCBI Taxonomy" id="933084"/>
    <lineage>
        <taxon>Eukaryota</taxon>
        <taxon>Fungi</taxon>
        <taxon>Dikarya</taxon>
        <taxon>Basidiomycota</taxon>
        <taxon>Agaricomycotina</taxon>
        <taxon>Agaricomycetes</taxon>
        <taxon>Agaricomycetidae</taxon>
        <taxon>Jaapiales</taxon>
        <taxon>Jaapiaceae</taxon>
        <taxon>Jaapia</taxon>
    </lineage>
</organism>
<gene>
    <name evidence="3" type="ORF">JAAARDRAFT_28239</name>
</gene>
<dbReference type="HOGENOM" id="CLU_2210433_0_0_1"/>
<evidence type="ECO:0000313" key="4">
    <source>
        <dbReference type="Proteomes" id="UP000027265"/>
    </source>
</evidence>
<keyword evidence="2" id="KW-0472">Membrane</keyword>
<keyword evidence="4" id="KW-1185">Reference proteome</keyword>
<proteinExistence type="predicted"/>
<feature type="region of interest" description="Disordered" evidence="1">
    <location>
        <begin position="1"/>
        <end position="31"/>
    </location>
</feature>
<name>A0A067QEI6_9AGAM</name>
<dbReference type="Proteomes" id="UP000027265">
    <property type="component" value="Unassembled WGS sequence"/>
</dbReference>
<evidence type="ECO:0000256" key="1">
    <source>
        <dbReference type="SAM" id="MobiDB-lite"/>
    </source>
</evidence>
<keyword evidence="2" id="KW-1133">Transmembrane helix</keyword>
<feature type="transmembrane region" description="Helical" evidence="2">
    <location>
        <begin position="60"/>
        <end position="82"/>
    </location>
</feature>
<sequence>MSQTHIATPPQPHLLAPAKPTPPTKQQQHERKGYVGITAHKESTILTRVRHRQWHIGNGAAALVAFAVVTFSGLAEVFVFSLNNGEPHLVGDTVELKSSQYPDENTT</sequence>
<reference evidence="4" key="1">
    <citation type="journal article" date="2014" name="Proc. Natl. Acad. Sci. U.S.A.">
        <title>Extensive sampling of basidiomycete genomes demonstrates inadequacy of the white-rot/brown-rot paradigm for wood decay fungi.</title>
        <authorList>
            <person name="Riley R."/>
            <person name="Salamov A.A."/>
            <person name="Brown D.W."/>
            <person name="Nagy L.G."/>
            <person name="Floudas D."/>
            <person name="Held B.W."/>
            <person name="Levasseur A."/>
            <person name="Lombard V."/>
            <person name="Morin E."/>
            <person name="Otillar R."/>
            <person name="Lindquist E.A."/>
            <person name="Sun H."/>
            <person name="LaButti K.M."/>
            <person name="Schmutz J."/>
            <person name="Jabbour D."/>
            <person name="Luo H."/>
            <person name="Baker S.E."/>
            <person name="Pisabarro A.G."/>
            <person name="Walton J.D."/>
            <person name="Blanchette R.A."/>
            <person name="Henrissat B."/>
            <person name="Martin F."/>
            <person name="Cullen D."/>
            <person name="Hibbett D.S."/>
            <person name="Grigoriev I.V."/>
        </authorList>
    </citation>
    <scope>NUCLEOTIDE SEQUENCE [LARGE SCALE GENOMIC DNA]</scope>
    <source>
        <strain evidence="4">MUCL 33604</strain>
    </source>
</reference>
<evidence type="ECO:0000313" key="3">
    <source>
        <dbReference type="EMBL" id="KDQ64595.1"/>
    </source>
</evidence>
<accession>A0A067QEI6</accession>